<evidence type="ECO:0000313" key="2">
    <source>
        <dbReference type="Proteomes" id="UP000287188"/>
    </source>
</evidence>
<name>A0A402AQH8_9CHLR</name>
<proteinExistence type="predicted"/>
<keyword evidence="2" id="KW-1185">Reference proteome</keyword>
<dbReference type="AlphaFoldDB" id="A0A402AQH8"/>
<dbReference type="EMBL" id="BIFS01000001">
    <property type="protein sequence ID" value="GCE21260.1"/>
    <property type="molecule type" value="Genomic_DNA"/>
</dbReference>
<organism evidence="1 2">
    <name type="scientific">Dictyobacter kobayashii</name>
    <dbReference type="NCBI Taxonomy" id="2014872"/>
    <lineage>
        <taxon>Bacteria</taxon>
        <taxon>Bacillati</taxon>
        <taxon>Chloroflexota</taxon>
        <taxon>Ktedonobacteria</taxon>
        <taxon>Ktedonobacterales</taxon>
        <taxon>Dictyobacteraceae</taxon>
        <taxon>Dictyobacter</taxon>
    </lineage>
</organism>
<accession>A0A402AQH8</accession>
<evidence type="ECO:0000313" key="1">
    <source>
        <dbReference type="EMBL" id="GCE21260.1"/>
    </source>
</evidence>
<gene>
    <name evidence="1" type="ORF">KDK_50600</name>
</gene>
<dbReference type="Proteomes" id="UP000287188">
    <property type="component" value="Unassembled WGS sequence"/>
</dbReference>
<dbReference type="RefSeq" id="WP_126552802.1">
    <property type="nucleotide sequence ID" value="NZ_BIFS01000001.1"/>
</dbReference>
<reference evidence="2" key="1">
    <citation type="submission" date="2018-12" db="EMBL/GenBank/DDBJ databases">
        <title>Tengunoibacter tsumagoiensis gen. nov., sp. nov., Dictyobacter kobayashii sp. nov., D. alpinus sp. nov., and D. joshuensis sp. nov. and description of Dictyobacteraceae fam. nov. within the order Ktedonobacterales isolated from Tengu-no-mugimeshi.</title>
        <authorList>
            <person name="Wang C.M."/>
            <person name="Zheng Y."/>
            <person name="Sakai Y."/>
            <person name="Toyoda A."/>
            <person name="Minakuchi Y."/>
            <person name="Abe K."/>
            <person name="Yokota A."/>
            <person name="Yabe S."/>
        </authorList>
    </citation>
    <scope>NUCLEOTIDE SEQUENCE [LARGE SCALE GENOMIC DNA]</scope>
    <source>
        <strain evidence="2">Uno11</strain>
    </source>
</reference>
<comment type="caution">
    <text evidence="1">The sequence shown here is derived from an EMBL/GenBank/DDBJ whole genome shotgun (WGS) entry which is preliminary data.</text>
</comment>
<sequence>MNSVIQSSTLEIKNDIFRCFDVGDLLPGCELLVNISSSIISLVKRDVRHENSILAQRIVTETEMRVLLPLLASPGCCPQEVLQASYHYPFEELQLALFSTDVHIRMYWRERIRMYHQRLLDAQEAGKRRAEMRGVYNALFGLRQKLEQFGITIRARKEGYYLSLLHS</sequence>
<dbReference type="OrthoDB" id="9842355at2"/>
<protein>
    <submittedName>
        <fullName evidence="1">Uncharacterized protein</fullName>
    </submittedName>
</protein>